<dbReference type="InterPro" id="IPR036890">
    <property type="entry name" value="HATPase_C_sf"/>
</dbReference>
<name>A0AAJ1IGS5_9SPIO</name>
<dbReference type="Gene3D" id="3.30.565.10">
    <property type="entry name" value="Histidine kinase-like ATPase, C-terminal domain"/>
    <property type="match status" value="1"/>
</dbReference>
<keyword evidence="2" id="KW-0067">ATP-binding</keyword>
<dbReference type="Proteomes" id="UP001221217">
    <property type="component" value="Unassembled WGS sequence"/>
</dbReference>
<dbReference type="InterPro" id="IPR003594">
    <property type="entry name" value="HATPase_dom"/>
</dbReference>
<evidence type="ECO:0000313" key="3">
    <source>
        <dbReference type="Proteomes" id="UP001221217"/>
    </source>
</evidence>
<evidence type="ECO:0000313" key="2">
    <source>
        <dbReference type="EMBL" id="MDC7226886.1"/>
    </source>
</evidence>
<feature type="domain" description="Histidine kinase/HSP90-like ATPase" evidence="1">
    <location>
        <begin position="48"/>
        <end position="139"/>
    </location>
</feature>
<evidence type="ECO:0000259" key="1">
    <source>
        <dbReference type="Pfam" id="PF02518"/>
    </source>
</evidence>
<keyword evidence="2" id="KW-0547">Nucleotide-binding</keyword>
<accession>A0AAJ1IGS5</accession>
<dbReference type="EMBL" id="JAQQAL010000018">
    <property type="protein sequence ID" value="MDC7226886.1"/>
    <property type="molecule type" value="Genomic_DNA"/>
</dbReference>
<protein>
    <submittedName>
        <fullName evidence="2">ATP-binding protein</fullName>
    </submittedName>
</protein>
<dbReference type="SUPFAM" id="SSF55874">
    <property type="entry name" value="ATPase domain of HSP90 chaperone/DNA topoisomerase II/histidine kinase"/>
    <property type="match status" value="1"/>
</dbReference>
<dbReference type="Pfam" id="PF02518">
    <property type="entry name" value="HATPase_c"/>
    <property type="match status" value="1"/>
</dbReference>
<sequence length="139" mass="14855">MALFSKKFDIDSNDPMAYGQASSNFKKTLKQLGIPSPIIKRTAIAMYEAEINTIIHGGGGSGSVVIEDDHILIIFEDQGPGIPDIELAMQEGYSTASSEIREMGFGAGLGLPNIKKNSNGLDIESEPGKGTKVTIRIDL</sequence>
<dbReference type="GO" id="GO:0005524">
    <property type="term" value="F:ATP binding"/>
    <property type="evidence" value="ECO:0007669"/>
    <property type="project" value="UniProtKB-KW"/>
</dbReference>
<organism evidence="2 3">
    <name type="scientific">Candidatus Thalassospirochaeta sargassi</name>
    <dbReference type="NCBI Taxonomy" id="3119039"/>
    <lineage>
        <taxon>Bacteria</taxon>
        <taxon>Pseudomonadati</taxon>
        <taxon>Spirochaetota</taxon>
        <taxon>Spirochaetia</taxon>
        <taxon>Spirochaetales</taxon>
        <taxon>Spirochaetaceae</taxon>
        <taxon>Candidatus Thalassospirochaeta</taxon>
    </lineage>
</organism>
<gene>
    <name evidence="2" type="ORF">PQJ61_08995</name>
</gene>
<dbReference type="AlphaFoldDB" id="A0AAJ1IGS5"/>
<proteinExistence type="predicted"/>
<reference evidence="2 3" key="1">
    <citation type="submission" date="2022-12" db="EMBL/GenBank/DDBJ databases">
        <title>Metagenome assembled genome from gulf of manar.</title>
        <authorList>
            <person name="Kohli P."/>
            <person name="Pk S."/>
            <person name="Venkata Ramana C."/>
            <person name="Sasikala C."/>
        </authorList>
    </citation>
    <scope>NUCLEOTIDE SEQUENCE [LARGE SCALE GENOMIC DNA]</scope>
    <source>
        <strain evidence="2">JB008</strain>
    </source>
</reference>
<comment type="caution">
    <text evidence="2">The sequence shown here is derived from an EMBL/GenBank/DDBJ whole genome shotgun (WGS) entry which is preliminary data.</text>
</comment>